<organism evidence="2 3">
    <name type="scientific">Exophiala mesophila</name>
    <name type="common">Black yeast-like fungus</name>
    <dbReference type="NCBI Taxonomy" id="212818"/>
    <lineage>
        <taxon>Eukaryota</taxon>
        <taxon>Fungi</taxon>
        <taxon>Dikarya</taxon>
        <taxon>Ascomycota</taxon>
        <taxon>Pezizomycotina</taxon>
        <taxon>Eurotiomycetes</taxon>
        <taxon>Chaetothyriomycetidae</taxon>
        <taxon>Chaetothyriales</taxon>
        <taxon>Herpotrichiellaceae</taxon>
        <taxon>Exophiala</taxon>
    </lineage>
</organism>
<feature type="compositionally biased region" description="Low complexity" evidence="1">
    <location>
        <begin position="266"/>
        <end position="279"/>
    </location>
</feature>
<feature type="compositionally biased region" description="Low complexity" evidence="1">
    <location>
        <begin position="221"/>
        <end position="235"/>
    </location>
</feature>
<evidence type="ECO:0000313" key="2">
    <source>
        <dbReference type="EMBL" id="RVX65872.1"/>
    </source>
</evidence>
<dbReference type="OrthoDB" id="2118965at2759"/>
<name>A0A438MQJ8_EXOME</name>
<dbReference type="PANTHER" id="PTHR38703:SF1">
    <property type="entry name" value="ALLERGEN"/>
    <property type="match status" value="1"/>
</dbReference>
<feature type="region of interest" description="Disordered" evidence="1">
    <location>
        <begin position="255"/>
        <end position="378"/>
    </location>
</feature>
<evidence type="ECO:0008006" key="4">
    <source>
        <dbReference type="Google" id="ProtNLM"/>
    </source>
</evidence>
<evidence type="ECO:0000256" key="1">
    <source>
        <dbReference type="SAM" id="MobiDB-lite"/>
    </source>
</evidence>
<reference evidence="2 3" key="1">
    <citation type="submission" date="2017-03" db="EMBL/GenBank/DDBJ databases">
        <title>Genomes of endolithic fungi from Antarctica.</title>
        <authorList>
            <person name="Coleine C."/>
            <person name="Masonjones S."/>
            <person name="Stajich J.E."/>
        </authorList>
    </citation>
    <scope>NUCLEOTIDE SEQUENCE [LARGE SCALE GENOMIC DNA]</scope>
    <source>
        <strain evidence="2 3">CCFEE 6314</strain>
    </source>
</reference>
<dbReference type="EMBL" id="NAJM01000076">
    <property type="protein sequence ID" value="RVX65872.1"/>
    <property type="molecule type" value="Genomic_DNA"/>
</dbReference>
<dbReference type="AlphaFoldDB" id="A0A438MQJ8"/>
<feature type="compositionally biased region" description="Low complexity" evidence="1">
    <location>
        <begin position="323"/>
        <end position="337"/>
    </location>
</feature>
<feature type="compositionally biased region" description="Basic and acidic residues" evidence="1">
    <location>
        <begin position="362"/>
        <end position="378"/>
    </location>
</feature>
<proteinExistence type="predicted"/>
<accession>A0A438MQJ8</accession>
<evidence type="ECO:0000313" key="3">
    <source>
        <dbReference type="Proteomes" id="UP000288859"/>
    </source>
</evidence>
<comment type="caution">
    <text evidence="2">The sequence shown here is derived from an EMBL/GenBank/DDBJ whole genome shotgun (WGS) entry which is preliminary data.</text>
</comment>
<gene>
    <name evidence="2" type="ORF">B0A52_10285</name>
</gene>
<feature type="region of interest" description="Disordered" evidence="1">
    <location>
        <begin position="181"/>
        <end position="241"/>
    </location>
</feature>
<protein>
    <recommendedName>
        <fullName evidence="4">Allergen</fullName>
    </recommendedName>
</protein>
<feature type="compositionally biased region" description="Polar residues" evidence="1">
    <location>
        <begin position="305"/>
        <end position="322"/>
    </location>
</feature>
<dbReference type="PANTHER" id="PTHR38703">
    <property type="entry name" value="CHROMOSOME 8, WHOLE GENOME SHOTGUN SEQUENCE"/>
    <property type="match status" value="1"/>
</dbReference>
<sequence>MEAAKAAISKFTSNKGHHTTVDETVHGGVVKETIQPQRHEETTQAVDREVHQDHYHTTVQPLQDQQVLPEKHIHNQLPTENREYRHDDGHIKQQVTADLGRFQDTQKVERTQHSSATAPSVTGEHVHHHVHETVVPVVHKSTIQPEVVHTTIPIHETHHAAAQEHGLSQLPIKSLSEFQKAGGKLSGGTQSTHEEYDGPPRQYNSKLATTFDKLGMGGSSTGQQSSTGGTETGTHAGAGAGARTGAGAGLAAGGVGAAAAHHRRGSASSSSSSDESVGGTRRKKNRLGRAAAGTGLAGNTGTGTSLDSGPQSSSKVGGSHTASGIGNSVGNSVGSNSQPLGSTGTPTSRATGEQKPGLMDRLNPRVDADRDGKAGLGD</sequence>
<dbReference type="Proteomes" id="UP000288859">
    <property type="component" value="Unassembled WGS sequence"/>
</dbReference>
<feature type="compositionally biased region" description="Polar residues" evidence="1">
    <location>
        <begin position="338"/>
        <end position="351"/>
    </location>
</feature>
<feature type="region of interest" description="Disordered" evidence="1">
    <location>
        <begin position="1"/>
        <end position="21"/>
    </location>
</feature>